<name>A0A0C4E5B6_MAGP6</name>
<keyword evidence="2" id="KW-1133">Transmembrane helix</keyword>
<feature type="transmembrane region" description="Helical" evidence="2">
    <location>
        <begin position="166"/>
        <end position="186"/>
    </location>
</feature>
<proteinExistence type="predicted"/>
<feature type="compositionally biased region" description="Low complexity" evidence="1">
    <location>
        <begin position="133"/>
        <end position="145"/>
    </location>
</feature>
<keyword evidence="2" id="KW-0472">Membrane</keyword>
<accession>A0A0C4E5B6</accession>
<dbReference type="STRING" id="644358.A0A0C4E5B6"/>
<evidence type="ECO:0000313" key="3">
    <source>
        <dbReference type="EMBL" id="KLU88697.1"/>
    </source>
</evidence>
<dbReference type="Proteomes" id="UP000011715">
    <property type="component" value="Unassembled WGS sequence"/>
</dbReference>
<gene>
    <name evidence="3" type="ORF">MAPG_07682</name>
</gene>
<reference evidence="4" key="5">
    <citation type="submission" date="2015-06" db="UniProtKB">
        <authorList>
            <consortium name="EnsemblFungi"/>
        </authorList>
    </citation>
    <scope>IDENTIFICATION</scope>
    <source>
        <strain evidence="4">ATCC 64411</strain>
    </source>
</reference>
<protein>
    <submittedName>
        <fullName evidence="3 4">Uncharacterized protein</fullName>
    </submittedName>
</protein>
<evidence type="ECO:0000313" key="4">
    <source>
        <dbReference type="EnsemblFungi" id="MAPG_07682T0"/>
    </source>
</evidence>
<dbReference type="VEuPathDB" id="FungiDB:MAPG_07682"/>
<feature type="region of interest" description="Disordered" evidence="1">
    <location>
        <begin position="35"/>
        <end position="72"/>
    </location>
</feature>
<dbReference type="EnsemblFungi" id="MAPG_07682T0">
    <property type="protein sequence ID" value="MAPG_07682T0"/>
    <property type="gene ID" value="MAPG_07682"/>
</dbReference>
<feature type="region of interest" description="Disordered" evidence="1">
    <location>
        <begin position="200"/>
        <end position="232"/>
    </location>
</feature>
<dbReference type="EMBL" id="GL876971">
    <property type="protein sequence ID" value="KLU88697.1"/>
    <property type="molecule type" value="Genomic_DNA"/>
</dbReference>
<evidence type="ECO:0000256" key="1">
    <source>
        <dbReference type="SAM" id="MobiDB-lite"/>
    </source>
</evidence>
<reference evidence="5" key="2">
    <citation type="submission" date="2010-05" db="EMBL/GenBank/DDBJ databases">
        <title>The genome sequence of Magnaporthe poae strain ATCC 64411.</title>
        <authorList>
            <person name="Ma L.-J."/>
            <person name="Dead R."/>
            <person name="Young S."/>
            <person name="Zeng Q."/>
            <person name="Koehrsen M."/>
            <person name="Alvarado L."/>
            <person name="Berlin A."/>
            <person name="Chapman S.B."/>
            <person name="Chen Z."/>
            <person name="Freedman E."/>
            <person name="Gellesch M."/>
            <person name="Goldberg J."/>
            <person name="Griggs A."/>
            <person name="Gujja S."/>
            <person name="Heilman E.R."/>
            <person name="Heiman D."/>
            <person name="Hepburn T."/>
            <person name="Howarth C."/>
            <person name="Jen D."/>
            <person name="Larson L."/>
            <person name="Mehta T."/>
            <person name="Neiman D."/>
            <person name="Pearson M."/>
            <person name="Roberts A."/>
            <person name="Saif S."/>
            <person name="Shea T."/>
            <person name="Shenoy N."/>
            <person name="Sisk P."/>
            <person name="Stolte C."/>
            <person name="Sykes S."/>
            <person name="Walk T."/>
            <person name="White J."/>
            <person name="Yandava C."/>
            <person name="Haas B."/>
            <person name="Nusbaum C."/>
            <person name="Birren B."/>
        </authorList>
    </citation>
    <scope>NUCLEOTIDE SEQUENCE [LARGE SCALE GENOMIC DNA]</scope>
    <source>
        <strain evidence="5">ATCC 64411 / 73-15</strain>
    </source>
</reference>
<reference evidence="3" key="1">
    <citation type="submission" date="2010-05" db="EMBL/GenBank/DDBJ databases">
        <title>The Genome Sequence of Magnaporthe poae strain ATCC 64411.</title>
        <authorList>
            <consortium name="The Broad Institute Genome Sequencing Platform"/>
            <consortium name="Broad Institute Genome Sequencing Center for Infectious Disease"/>
            <person name="Ma L.-J."/>
            <person name="Dead R."/>
            <person name="Young S."/>
            <person name="Zeng Q."/>
            <person name="Koehrsen M."/>
            <person name="Alvarado L."/>
            <person name="Berlin A."/>
            <person name="Chapman S.B."/>
            <person name="Chen Z."/>
            <person name="Freedman E."/>
            <person name="Gellesch M."/>
            <person name="Goldberg J."/>
            <person name="Griggs A."/>
            <person name="Gujja S."/>
            <person name="Heilman E.R."/>
            <person name="Heiman D."/>
            <person name="Hepburn T."/>
            <person name="Howarth C."/>
            <person name="Jen D."/>
            <person name="Larson L."/>
            <person name="Mehta T."/>
            <person name="Neiman D."/>
            <person name="Pearson M."/>
            <person name="Roberts A."/>
            <person name="Saif S."/>
            <person name="Shea T."/>
            <person name="Shenoy N."/>
            <person name="Sisk P."/>
            <person name="Stolte C."/>
            <person name="Sykes S."/>
            <person name="Walk T."/>
            <person name="White J."/>
            <person name="Yandava C."/>
            <person name="Haas B."/>
            <person name="Nusbaum C."/>
            <person name="Birren B."/>
        </authorList>
    </citation>
    <scope>NUCLEOTIDE SEQUENCE</scope>
    <source>
        <strain evidence="3">ATCC 64411</strain>
    </source>
</reference>
<keyword evidence="2" id="KW-0812">Transmembrane</keyword>
<sequence length="232" mass="24069">MPPHRILAPATTRRYLLVPTWVPVPLACRAQGTRHAATTASKSPATKKKTSTKSTATATTATPKKAAVPSAGPAVATVKKTGAAPVKKVTQASPSFVKVKGAAQQPKVKAADPTPFAPGSKPVSPTRPPPVKATTAPRNPTAAPEELPKPPAKVDTGSKEYKRATWSYTGAVVGVPLLLVTSYFLYDRLILGNERLDTFRLSPSPGQESVSVPGDAVKATNDTVGTHPPGSS</sequence>
<feature type="compositionally biased region" description="Polar residues" evidence="1">
    <location>
        <begin position="220"/>
        <end position="232"/>
    </location>
</feature>
<organism evidence="4 5">
    <name type="scientific">Magnaporthiopsis poae (strain ATCC 64411 / 73-15)</name>
    <name type="common">Kentucky bluegrass fungus</name>
    <name type="synonym">Magnaporthe poae</name>
    <dbReference type="NCBI Taxonomy" id="644358"/>
    <lineage>
        <taxon>Eukaryota</taxon>
        <taxon>Fungi</taxon>
        <taxon>Dikarya</taxon>
        <taxon>Ascomycota</taxon>
        <taxon>Pezizomycotina</taxon>
        <taxon>Sordariomycetes</taxon>
        <taxon>Sordariomycetidae</taxon>
        <taxon>Magnaporthales</taxon>
        <taxon>Magnaporthaceae</taxon>
        <taxon>Magnaporthiopsis</taxon>
    </lineage>
</organism>
<reference evidence="3" key="3">
    <citation type="submission" date="2011-03" db="EMBL/GenBank/DDBJ databases">
        <title>Annotation of Magnaporthe poae ATCC 64411.</title>
        <authorList>
            <person name="Ma L.-J."/>
            <person name="Dead R."/>
            <person name="Young S.K."/>
            <person name="Zeng Q."/>
            <person name="Gargeya S."/>
            <person name="Fitzgerald M."/>
            <person name="Haas B."/>
            <person name="Abouelleil A."/>
            <person name="Alvarado L."/>
            <person name="Arachchi H.M."/>
            <person name="Berlin A."/>
            <person name="Brown A."/>
            <person name="Chapman S.B."/>
            <person name="Chen Z."/>
            <person name="Dunbar C."/>
            <person name="Freedman E."/>
            <person name="Gearin G."/>
            <person name="Gellesch M."/>
            <person name="Goldberg J."/>
            <person name="Griggs A."/>
            <person name="Gujja S."/>
            <person name="Heiman D."/>
            <person name="Howarth C."/>
            <person name="Larson L."/>
            <person name="Lui A."/>
            <person name="MacDonald P.J.P."/>
            <person name="Mehta T."/>
            <person name="Montmayeur A."/>
            <person name="Murphy C."/>
            <person name="Neiman D."/>
            <person name="Pearson M."/>
            <person name="Priest M."/>
            <person name="Roberts A."/>
            <person name="Saif S."/>
            <person name="Shea T."/>
            <person name="Shenoy N."/>
            <person name="Sisk P."/>
            <person name="Stolte C."/>
            <person name="Sykes S."/>
            <person name="Yandava C."/>
            <person name="Wortman J."/>
            <person name="Nusbaum C."/>
            <person name="Birren B."/>
        </authorList>
    </citation>
    <scope>NUCLEOTIDE SEQUENCE</scope>
    <source>
        <strain evidence="3">ATCC 64411</strain>
    </source>
</reference>
<feature type="compositionally biased region" description="Low complexity" evidence="1">
    <location>
        <begin position="52"/>
        <end position="71"/>
    </location>
</feature>
<evidence type="ECO:0000256" key="2">
    <source>
        <dbReference type="SAM" id="Phobius"/>
    </source>
</evidence>
<evidence type="ECO:0000313" key="5">
    <source>
        <dbReference type="Proteomes" id="UP000011715"/>
    </source>
</evidence>
<dbReference type="OrthoDB" id="3784821at2759"/>
<dbReference type="eggNOG" id="ENOG502RMQX">
    <property type="taxonomic scope" value="Eukaryota"/>
</dbReference>
<dbReference type="AlphaFoldDB" id="A0A0C4E5B6"/>
<reference evidence="4" key="4">
    <citation type="journal article" date="2015" name="G3 (Bethesda)">
        <title>Genome sequences of three phytopathogenic species of the Magnaporthaceae family of fungi.</title>
        <authorList>
            <person name="Okagaki L.H."/>
            <person name="Nunes C.C."/>
            <person name="Sailsbery J."/>
            <person name="Clay B."/>
            <person name="Brown D."/>
            <person name="John T."/>
            <person name="Oh Y."/>
            <person name="Young N."/>
            <person name="Fitzgerald M."/>
            <person name="Haas B.J."/>
            <person name="Zeng Q."/>
            <person name="Young S."/>
            <person name="Adiconis X."/>
            <person name="Fan L."/>
            <person name="Levin J.Z."/>
            <person name="Mitchell T.K."/>
            <person name="Okubara P.A."/>
            <person name="Farman M.L."/>
            <person name="Kohn L.M."/>
            <person name="Birren B."/>
            <person name="Ma L.-J."/>
            <person name="Dean R.A."/>
        </authorList>
    </citation>
    <scope>NUCLEOTIDE SEQUENCE</scope>
    <source>
        <strain evidence="4">ATCC 64411 / 73-15</strain>
    </source>
</reference>
<feature type="region of interest" description="Disordered" evidence="1">
    <location>
        <begin position="97"/>
        <end position="158"/>
    </location>
</feature>
<keyword evidence="5" id="KW-1185">Reference proteome</keyword>
<dbReference type="EMBL" id="ADBL01001858">
    <property type="status" value="NOT_ANNOTATED_CDS"/>
    <property type="molecule type" value="Genomic_DNA"/>
</dbReference>